<keyword evidence="2" id="KW-0170">Cobalt</keyword>
<sequence>MTVLELLANAISELDEPLALELVKKGLEFGISPLDIVEECRNGLVSVGDRYSRGEYFLGDLILSSEIFSQIMDSLNPVIEPNEKKPFIGKIVFGTIEGDIHDIGKNLVGSLLRCYGFEVYDLGVDVSPDKFIMALTESGAPVLCLCTLLSPGFEAMKRTIQLVRLIERNTKIKILIGGLVNEKVREYTGADAWVDDARRGVDICLQWSQELAQN</sequence>
<dbReference type="Pfam" id="PF02310">
    <property type="entry name" value="B12-binding"/>
    <property type="match status" value="1"/>
</dbReference>
<dbReference type="InterPro" id="IPR006158">
    <property type="entry name" value="Cobalamin-bd"/>
</dbReference>
<gene>
    <name evidence="5" type="primary">metH_17</name>
    <name evidence="5" type="ORF">SPSIL_045470</name>
</gene>
<protein>
    <submittedName>
        <fullName evidence="5">Methionine synthase</fullName>
        <ecNumber evidence="5">2.1.1.13</ecNumber>
    </submittedName>
</protein>
<dbReference type="Gene3D" id="1.10.1240.10">
    <property type="entry name" value="Methionine synthase domain"/>
    <property type="match status" value="1"/>
</dbReference>
<evidence type="ECO:0000313" key="5">
    <source>
        <dbReference type="EMBL" id="XFO68324.1"/>
    </source>
</evidence>
<evidence type="ECO:0000256" key="2">
    <source>
        <dbReference type="ARBA" id="ARBA00023285"/>
    </source>
</evidence>
<organism evidence="5 6">
    <name type="scientific">Sporomusa silvacetica DSM 10669</name>
    <dbReference type="NCBI Taxonomy" id="1123289"/>
    <lineage>
        <taxon>Bacteria</taxon>
        <taxon>Bacillati</taxon>
        <taxon>Bacillota</taxon>
        <taxon>Negativicutes</taxon>
        <taxon>Selenomonadales</taxon>
        <taxon>Sporomusaceae</taxon>
        <taxon>Sporomusa</taxon>
    </lineage>
</organism>
<proteinExistence type="predicted"/>
<dbReference type="GO" id="GO:0008705">
    <property type="term" value="F:methionine synthase activity"/>
    <property type="evidence" value="ECO:0007669"/>
    <property type="project" value="UniProtKB-EC"/>
</dbReference>
<feature type="domain" description="B12-binding" evidence="3">
    <location>
        <begin position="88"/>
        <end position="214"/>
    </location>
</feature>
<evidence type="ECO:0000256" key="1">
    <source>
        <dbReference type="ARBA" id="ARBA00022723"/>
    </source>
</evidence>
<dbReference type="InterPro" id="IPR036724">
    <property type="entry name" value="Cobalamin-bd_sf"/>
</dbReference>
<dbReference type="GO" id="GO:0032259">
    <property type="term" value="P:methylation"/>
    <property type="evidence" value="ECO:0007669"/>
    <property type="project" value="UniProtKB-KW"/>
</dbReference>
<evidence type="ECO:0000259" key="3">
    <source>
        <dbReference type="PROSITE" id="PS51332"/>
    </source>
</evidence>
<dbReference type="EMBL" id="CP155573">
    <property type="protein sequence ID" value="XFO68324.1"/>
    <property type="molecule type" value="Genomic_DNA"/>
</dbReference>
<keyword evidence="1" id="KW-0479">Metal-binding</keyword>
<dbReference type="PROSITE" id="PS51337">
    <property type="entry name" value="B12_BINDING_NTER"/>
    <property type="match status" value="1"/>
</dbReference>
<dbReference type="Gene3D" id="3.40.50.280">
    <property type="entry name" value="Cobalamin-binding domain"/>
    <property type="match status" value="1"/>
</dbReference>
<dbReference type="InterPro" id="IPR036594">
    <property type="entry name" value="Meth_synthase_dom"/>
</dbReference>
<dbReference type="SMART" id="SM01018">
    <property type="entry name" value="B12-binding_2"/>
    <property type="match status" value="1"/>
</dbReference>
<dbReference type="InterPro" id="IPR050554">
    <property type="entry name" value="Met_Synthase/Corrinoid"/>
</dbReference>
<dbReference type="InterPro" id="IPR003759">
    <property type="entry name" value="Cbl-bd_cap"/>
</dbReference>
<feature type="domain" description="B12-binding N-terminal" evidence="4">
    <location>
        <begin position="1"/>
        <end position="87"/>
    </location>
</feature>
<dbReference type="PANTHER" id="PTHR45833:SF1">
    <property type="entry name" value="METHIONINE SYNTHASE"/>
    <property type="match status" value="1"/>
</dbReference>
<accession>A0ABZ3ISH2</accession>
<keyword evidence="5" id="KW-0489">Methyltransferase</keyword>
<reference evidence="5" key="1">
    <citation type="submission" date="2024-05" db="EMBL/GenBank/DDBJ databases">
        <title>Isolation and characterization of Sporomusa carbonis sp. nov., a carboxydotrophic hydrogenogen in the genus of Sporomusa isolated from a charcoal burning pile.</title>
        <authorList>
            <person name="Boeer T."/>
            <person name="Rosenbaum F."/>
            <person name="Eysell L."/>
            <person name="Mueller V."/>
            <person name="Daniel R."/>
            <person name="Poehlein A."/>
        </authorList>
    </citation>
    <scope>NUCLEOTIDE SEQUENCE [LARGE SCALE GENOMIC DNA]</scope>
    <source>
        <strain evidence="5">DSM 10669</strain>
    </source>
</reference>
<evidence type="ECO:0000313" key="6">
    <source>
        <dbReference type="Proteomes" id="UP000216752"/>
    </source>
</evidence>
<dbReference type="Proteomes" id="UP000216752">
    <property type="component" value="Chromosome"/>
</dbReference>
<keyword evidence="5" id="KW-0808">Transferase</keyword>
<dbReference type="PROSITE" id="PS51332">
    <property type="entry name" value="B12_BINDING"/>
    <property type="match status" value="1"/>
</dbReference>
<dbReference type="Pfam" id="PF02607">
    <property type="entry name" value="B12-binding_2"/>
    <property type="match status" value="1"/>
</dbReference>
<name>A0ABZ3ISH2_9FIRM</name>
<dbReference type="EC" id="2.1.1.13" evidence="5"/>
<keyword evidence="6" id="KW-1185">Reference proteome</keyword>
<dbReference type="SUPFAM" id="SSF52242">
    <property type="entry name" value="Cobalamin (vitamin B12)-binding domain"/>
    <property type="match status" value="1"/>
</dbReference>
<evidence type="ECO:0000259" key="4">
    <source>
        <dbReference type="PROSITE" id="PS51337"/>
    </source>
</evidence>
<dbReference type="PANTHER" id="PTHR45833">
    <property type="entry name" value="METHIONINE SYNTHASE"/>
    <property type="match status" value="1"/>
</dbReference>
<dbReference type="SUPFAM" id="SSF47644">
    <property type="entry name" value="Methionine synthase domain"/>
    <property type="match status" value="1"/>
</dbReference>